<dbReference type="AlphaFoldDB" id="A0A1X3S0S2"/>
<dbReference type="EMBL" id="LUTP01000004">
    <property type="protein sequence ID" value="OSN08069.1"/>
    <property type="molecule type" value="Genomic_DNA"/>
</dbReference>
<sequence>MHHNVIRTVMLGVLLLPMTLAANAAPLPSTQQQQFENGISSQKRLQQQMQQDQKLQQQRLNQSIQQNSAARQQQLRQQQQQTQQRVMPSTTP</sequence>
<organism evidence="3 4">
    <name type="scientific">Lonsdalea iberica</name>
    <dbReference type="NCBI Taxonomy" id="1082703"/>
    <lineage>
        <taxon>Bacteria</taxon>
        <taxon>Pseudomonadati</taxon>
        <taxon>Pseudomonadota</taxon>
        <taxon>Gammaproteobacteria</taxon>
        <taxon>Enterobacterales</taxon>
        <taxon>Pectobacteriaceae</taxon>
        <taxon>Lonsdalea</taxon>
    </lineage>
</organism>
<accession>A0A1X3S0S2</accession>
<feature type="signal peptide" evidence="2">
    <location>
        <begin position="1"/>
        <end position="24"/>
    </location>
</feature>
<reference evidence="3 4" key="1">
    <citation type="submission" date="2016-02" db="EMBL/GenBank/DDBJ databases">
        <title>Species-wide whole genome sequencing reveals diversity, host range in Lonsdalea quercina.</title>
        <authorList>
            <person name="Li Y."/>
        </authorList>
    </citation>
    <scope>NUCLEOTIDE SEQUENCE [LARGE SCALE GENOMIC DNA]</scope>
    <source>
        <strain evidence="3 4">LMG 26264</strain>
    </source>
</reference>
<dbReference type="RefSeq" id="WP_094100359.1">
    <property type="nucleotide sequence ID" value="NZ_LUTP01000004.1"/>
</dbReference>
<comment type="caution">
    <text evidence="3">The sequence shown here is derived from an EMBL/GenBank/DDBJ whole genome shotgun (WGS) entry which is preliminary data.</text>
</comment>
<dbReference type="Proteomes" id="UP000194020">
    <property type="component" value="Unassembled WGS sequence"/>
</dbReference>
<proteinExistence type="predicted"/>
<evidence type="ECO:0000313" key="4">
    <source>
        <dbReference type="Proteomes" id="UP000194020"/>
    </source>
</evidence>
<dbReference type="OrthoDB" id="6434638at2"/>
<evidence type="ECO:0008006" key="5">
    <source>
        <dbReference type="Google" id="ProtNLM"/>
    </source>
</evidence>
<evidence type="ECO:0000256" key="1">
    <source>
        <dbReference type="SAM" id="MobiDB-lite"/>
    </source>
</evidence>
<feature type="chain" id="PRO_5013163169" description="DUF2756 domain-containing protein" evidence="2">
    <location>
        <begin position="25"/>
        <end position="92"/>
    </location>
</feature>
<gene>
    <name evidence="3" type="ORF">AU511_02480</name>
</gene>
<keyword evidence="2" id="KW-0732">Signal</keyword>
<feature type="compositionally biased region" description="Low complexity" evidence="1">
    <location>
        <begin position="39"/>
        <end position="84"/>
    </location>
</feature>
<feature type="region of interest" description="Disordered" evidence="1">
    <location>
        <begin position="31"/>
        <end position="92"/>
    </location>
</feature>
<name>A0A1X3S0S2_9GAMM</name>
<protein>
    <recommendedName>
        <fullName evidence="5">DUF2756 domain-containing protein</fullName>
    </recommendedName>
</protein>
<evidence type="ECO:0000256" key="2">
    <source>
        <dbReference type="SAM" id="SignalP"/>
    </source>
</evidence>
<evidence type="ECO:0000313" key="3">
    <source>
        <dbReference type="EMBL" id="OSN08069.1"/>
    </source>
</evidence>